<dbReference type="Gene3D" id="1.10.287.4070">
    <property type="match status" value="1"/>
</dbReference>
<feature type="compositionally biased region" description="Polar residues" evidence="5">
    <location>
        <begin position="421"/>
        <end position="434"/>
    </location>
</feature>
<feature type="region of interest" description="Disordered" evidence="5">
    <location>
        <begin position="410"/>
        <end position="464"/>
    </location>
</feature>
<evidence type="ECO:0000259" key="6">
    <source>
        <dbReference type="PROSITE" id="PS51358"/>
    </source>
</evidence>
<dbReference type="InterPro" id="IPR042239">
    <property type="entry name" value="Nop_C"/>
</dbReference>
<evidence type="ECO:0000256" key="2">
    <source>
        <dbReference type="ARBA" id="ARBA00009211"/>
    </source>
</evidence>
<evidence type="ECO:0000256" key="5">
    <source>
        <dbReference type="SAM" id="MobiDB-lite"/>
    </source>
</evidence>
<dbReference type="GO" id="GO:0032040">
    <property type="term" value="C:small-subunit processome"/>
    <property type="evidence" value="ECO:0007669"/>
    <property type="project" value="InterPro"/>
</dbReference>
<dbReference type="GO" id="GO:0030515">
    <property type="term" value="F:snoRNA binding"/>
    <property type="evidence" value="ECO:0007669"/>
    <property type="project" value="InterPro"/>
</dbReference>
<accession>A0AAU9K2G4</accession>
<dbReference type="FunFam" id="1.10.287.4070:FF:000001">
    <property type="entry name" value="Probable Nucleolar protein 58"/>
    <property type="match status" value="1"/>
</dbReference>
<evidence type="ECO:0000256" key="3">
    <source>
        <dbReference type="ARBA" id="ARBA00022517"/>
    </source>
</evidence>
<protein>
    <recommendedName>
        <fullName evidence="6">Nop domain-containing protein</fullName>
    </recommendedName>
</protein>
<dbReference type="Pfam" id="PF01798">
    <property type="entry name" value="Nop"/>
    <property type="match status" value="1"/>
</dbReference>
<dbReference type="Gene3D" id="1.10.246.90">
    <property type="entry name" value="Nop domain"/>
    <property type="match status" value="1"/>
</dbReference>
<dbReference type="GO" id="GO:0031428">
    <property type="term" value="C:box C/D methylation guide snoRNP complex"/>
    <property type="evidence" value="ECO:0007669"/>
    <property type="project" value="InterPro"/>
</dbReference>
<dbReference type="Pfam" id="PF08156">
    <property type="entry name" value="NOP5NT"/>
    <property type="match status" value="1"/>
</dbReference>
<dbReference type="PROSITE" id="PS51358">
    <property type="entry name" value="NOP"/>
    <property type="match status" value="1"/>
</dbReference>
<dbReference type="EMBL" id="CAJZBQ010000053">
    <property type="protein sequence ID" value="CAG9331118.1"/>
    <property type="molecule type" value="Genomic_DNA"/>
</dbReference>
<dbReference type="InterPro" id="IPR002687">
    <property type="entry name" value="Nop_dom"/>
</dbReference>
<dbReference type="AlphaFoldDB" id="A0AAU9K2G4"/>
<dbReference type="PANTHER" id="PTHR10894:SF1">
    <property type="entry name" value="NUCLEOLAR PROTEIN 58"/>
    <property type="match status" value="1"/>
</dbReference>
<evidence type="ECO:0000256" key="4">
    <source>
        <dbReference type="ARBA" id="ARBA00023242"/>
    </source>
</evidence>
<name>A0AAU9K2G4_9CILI</name>
<evidence type="ECO:0000313" key="8">
    <source>
        <dbReference type="Proteomes" id="UP001162131"/>
    </source>
</evidence>
<sequence>MLVLFETSGGFALFKVLKDKKLKQVENLAEEFKTLDSASKIVKLKAFDKFKDSKSALQAAAALTNHELSKTLTRFLRKNIVEQEISDELIVLDKKLRSAIEDKLGIKCLYSSKYLELIRGIRTQIEGLIAGLSAQEQKAMSLGLAHSLCRHTLKFSIDKVDTMVVQAVNLLDDIDKELNNYAMRLKEWYSWHFPELARIVTDNVIYAKCVNAIKERQNTSKTNLSEIVTDEDMVEEIKEAAELSMGTEITKDDMENMKALCDQVISLSEYRTNLSEYLKNRMNAIAPNLTVLVGELVGARLIAHAGSLVNLAKHPASTIQILGAEKALFRAIRTKHDTPKYGLLYHASIVGQATPKTKGKISRSLAAKCALCIRMDALGDQETATIGLQHKEALDKRVKFLENNLTPSMLSGKKPAAYQRPAQTGMYNPATDATSKIEVPAKRSKKVVIEDEDEEEEIPKKKKH</sequence>
<dbReference type="InterPro" id="IPR036070">
    <property type="entry name" value="Nop_dom_sf"/>
</dbReference>
<keyword evidence="4" id="KW-0539">Nucleus</keyword>
<dbReference type="InterPro" id="IPR045056">
    <property type="entry name" value="Nop56/Nop58"/>
</dbReference>
<evidence type="ECO:0000256" key="1">
    <source>
        <dbReference type="ARBA" id="ARBA00004604"/>
    </source>
</evidence>
<dbReference type="PANTHER" id="PTHR10894">
    <property type="entry name" value="NUCLEOLAR PROTEIN 5 NUCLEOLAR PROTEIN NOP5 NOP58"/>
    <property type="match status" value="1"/>
</dbReference>
<comment type="similarity">
    <text evidence="2">Belongs to the NOP5/NOP56 family.</text>
</comment>
<comment type="subcellular location">
    <subcellularLocation>
        <location evidence="1">Nucleus</location>
        <location evidence="1">Nucleolus</location>
    </subcellularLocation>
</comment>
<proteinExistence type="inferred from homology"/>
<dbReference type="Proteomes" id="UP001162131">
    <property type="component" value="Unassembled WGS sequence"/>
</dbReference>
<feature type="domain" description="Nop" evidence="6">
    <location>
        <begin position="285"/>
        <end position="403"/>
    </location>
</feature>
<comment type="caution">
    <text evidence="7">The sequence shown here is derived from an EMBL/GenBank/DDBJ whole genome shotgun (WGS) entry which is preliminary data.</text>
</comment>
<dbReference type="InterPro" id="IPR012974">
    <property type="entry name" value="NOP58/56_N"/>
</dbReference>
<dbReference type="GO" id="GO:0042254">
    <property type="term" value="P:ribosome biogenesis"/>
    <property type="evidence" value="ECO:0007669"/>
    <property type="project" value="UniProtKB-KW"/>
</dbReference>
<keyword evidence="3" id="KW-0690">Ribosome biogenesis</keyword>
<dbReference type="SMART" id="SM00931">
    <property type="entry name" value="NOSIC"/>
    <property type="match status" value="1"/>
</dbReference>
<keyword evidence="8" id="KW-1185">Reference proteome</keyword>
<reference evidence="7" key="1">
    <citation type="submission" date="2021-09" db="EMBL/GenBank/DDBJ databases">
        <authorList>
            <consortium name="AG Swart"/>
            <person name="Singh M."/>
            <person name="Singh A."/>
            <person name="Seah K."/>
            <person name="Emmerich C."/>
        </authorList>
    </citation>
    <scope>NUCLEOTIDE SEQUENCE</scope>
    <source>
        <strain evidence="7">ATCC30299</strain>
    </source>
</reference>
<organism evidence="7 8">
    <name type="scientific">Blepharisma stoltei</name>
    <dbReference type="NCBI Taxonomy" id="1481888"/>
    <lineage>
        <taxon>Eukaryota</taxon>
        <taxon>Sar</taxon>
        <taxon>Alveolata</taxon>
        <taxon>Ciliophora</taxon>
        <taxon>Postciliodesmatophora</taxon>
        <taxon>Heterotrichea</taxon>
        <taxon>Heterotrichida</taxon>
        <taxon>Blepharismidae</taxon>
        <taxon>Blepharisma</taxon>
    </lineage>
</organism>
<dbReference type="FunFam" id="1.10.246.90:FF:000005">
    <property type="entry name" value="Nucleolar protein 5, putative"/>
    <property type="match status" value="1"/>
</dbReference>
<dbReference type="InterPro" id="IPR012976">
    <property type="entry name" value="NOSIC"/>
</dbReference>
<gene>
    <name evidence="7" type="ORF">BSTOLATCC_MIC53197</name>
</gene>
<evidence type="ECO:0000313" key="7">
    <source>
        <dbReference type="EMBL" id="CAG9331118.1"/>
    </source>
</evidence>
<dbReference type="SUPFAM" id="SSF89124">
    <property type="entry name" value="Nop domain"/>
    <property type="match status" value="1"/>
</dbReference>